<gene>
    <name evidence="2" type="ORF">E2R16_01440</name>
    <name evidence="1" type="ORF">IC796_11060</name>
</gene>
<evidence type="ECO:0000313" key="1">
    <source>
        <dbReference type="EMBL" id="QNX03952.1"/>
    </source>
</evidence>
<dbReference type="Proteomes" id="UP000297445">
    <property type="component" value="Unassembled WGS sequence"/>
</dbReference>
<proteinExistence type="predicted"/>
<evidence type="ECO:0000313" key="2">
    <source>
        <dbReference type="EMBL" id="TEU29714.1"/>
    </source>
</evidence>
<protein>
    <submittedName>
        <fullName evidence="2">Uncharacterized protein</fullName>
    </submittedName>
</protein>
<dbReference type="AlphaFoldDB" id="A0A1Y3EYX0"/>
<dbReference type="Proteomes" id="UP000516862">
    <property type="component" value="Chromosome"/>
</dbReference>
<evidence type="ECO:0000313" key="3">
    <source>
        <dbReference type="Proteomes" id="UP000297445"/>
    </source>
</evidence>
<dbReference type="EMBL" id="SNSA01000001">
    <property type="protein sequence ID" value="TEU29714.1"/>
    <property type="molecule type" value="Genomic_DNA"/>
</dbReference>
<reference evidence="1" key="4">
    <citation type="submission" date="2021-03" db="EMBL/GenBank/DDBJ databases">
        <title>Clinical and molecular characterization of Acinetobacter seifertii in Taiwan.</title>
        <authorList>
            <person name="Li L.-H."/>
            <person name="Yang Y.-S."/>
            <person name="Sun J.-R."/>
            <person name="Huang T.-W."/>
            <person name="Huang W.-C."/>
            <person name="Wang Y.-C."/>
            <person name="Kuo T.-H."/>
            <person name="Kuo S.-C."/>
            <person name="Chen T.-L."/>
        </authorList>
    </citation>
    <scope>NUCLEOTIDE SEQUENCE</scope>
    <source>
        <strain evidence="1">AS73</strain>
    </source>
</reference>
<organism evidence="2 3">
    <name type="scientific">Acinetobacter seifertii</name>
    <dbReference type="NCBI Taxonomy" id="1530123"/>
    <lineage>
        <taxon>Bacteria</taxon>
        <taxon>Pseudomonadati</taxon>
        <taxon>Pseudomonadota</taxon>
        <taxon>Gammaproteobacteria</taxon>
        <taxon>Moraxellales</taxon>
        <taxon>Moraxellaceae</taxon>
        <taxon>Acinetobacter</taxon>
        <taxon>Acinetobacter calcoaceticus/baumannii complex</taxon>
    </lineage>
</organism>
<sequence>MGRISEKPDEYEDLKGSIKMSKCQCEKDVIPDYTKVGFENQPANANLASDNNNLTAENNITVEGLKSQLDSAGVQALNLQACVSASYDPKTNKICFNFPIIGQICFPSPISIPIGATLKVCGDVCTTWGIPKGLKITLYLNNNPVWSGVVWGSC</sequence>
<reference evidence="2 3" key="1">
    <citation type="submission" date="2019-03" db="EMBL/GenBank/DDBJ databases">
        <title>Draft genome sequence of an environmental Acinetobacter seifertii from Brazil.</title>
        <authorList>
            <person name="Furlan J.P.R."/>
            <person name="Stehling E.G."/>
        </authorList>
    </citation>
    <scope>NUCLEOTIDE SEQUENCE [LARGE SCALE GENOMIC DNA]</scope>
    <source>
        <strain evidence="2 3">SAb133</strain>
    </source>
</reference>
<dbReference type="EMBL" id="CP061561">
    <property type="protein sequence ID" value="QNX03952.1"/>
    <property type="molecule type" value="Genomic_DNA"/>
</dbReference>
<accession>A0A1Y3EYX0</accession>
<reference evidence="1 4" key="3">
    <citation type="submission" date="2020-09" db="EMBL/GenBank/DDBJ databases">
        <authorList>
            <person name="Chen F.-J."/>
            <person name="Lee Y.-T."/>
        </authorList>
    </citation>
    <scope>NUCLEOTIDE SEQUENCE [LARGE SCALE GENOMIC DNA]</scope>
    <source>
        <strain evidence="1 4">AS73</strain>
    </source>
</reference>
<reference evidence="4" key="2">
    <citation type="submission" date="2020-09" db="EMBL/GenBank/DDBJ databases">
        <title>Clinical and molecular characterization of Acinetobacter seifertii in Taiwan.</title>
        <authorList>
            <person name="Li L.-H."/>
            <person name="Yang Y.-S."/>
            <person name="Sun J.-R."/>
            <person name="Huang T.-W."/>
            <person name="Huang W.-C."/>
            <person name="Wang Y.-C."/>
            <person name="Kuo T.-H."/>
            <person name="Kuo S.-C."/>
            <person name="Chen T.-L."/>
        </authorList>
    </citation>
    <scope>NUCLEOTIDE SEQUENCE [LARGE SCALE GENOMIC DNA]</scope>
    <source>
        <strain evidence="4">AS73</strain>
    </source>
</reference>
<evidence type="ECO:0000313" key="4">
    <source>
        <dbReference type="Proteomes" id="UP000516862"/>
    </source>
</evidence>
<name>A0A1Y3EYX0_9GAMM</name>